<evidence type="ECO:0000313" key="3">
    <source>
        <dbReference type="Proteomes" id="UP000504634"/>
    </source>
</evidence>
<dbReference type="RefSeq" id="XP_030382980.1">
    <property type="nucleotide sequence ID" value="XM_030527120.1"/>
</dbReference>
<proteinExistence type="predicted"/>
<organism evidence="3 4">
    <name type="scientific">Drosophila lebanonensis</name>
    <name type="common">Fruit fly</name>
    <name type="synonym">Scaptodrosophila lebanonensis</name>
    <dbReference type="NCBI Taxonomy" id="7225"/>
    <lineage>
        <taxon>Eukaryota</taxon>
        <taxon>Metazoa</taxon>
        <taxon>Ecdysozoa</taxon>
        <taxon>Arthropoda</taxon>
        <taxon>Hexapoda</taxon>
        <taxon>Insecta</taxon>
        <taxon>Pterygota</taxon>
        <taxon>Neoptera</taxon>
        <taxon>Endopterygota</taxon>
        <taxon>Diptera</taxon>
        <taxon>Brachycera</taxon>
        <taxon>Muscomorpha</taxon>
        <taxon>Ephydroidea</taxon>
        <taxon>Drosophilidae</taxon>
        <taxon>Scaptodrosophila</taxon>
    </lineage>
</organism>
<reference evidence="4" key="1">
    <citation type="submission" date="2025-08" db="UniProtKB">
        <authorList>
            <consortium name="RefSeq"/>
        </authorList>
    </citation>
    <scope>IDENTIFICATION</scope>
    <source>
        <strain evidence="4">11010-0011.00</strain>
        <tissue evidence="4">Whole body</tissue>
    </source>
</reference>
<sequence>MQFVCGNSRSMLLAVLLPSLLALTLVAAVPASVLAQNTELSTQQQQQQQHEDQAAEKKAEDATVPPADKKSSPEIVPASFSNAPPAKSLAKNNHNNNQQQRQPVPEQQQAGIYALPTNEEILAAVASAAQNNQFQEEASAAAAAAAAEDVGSTTLRKRGVNYDYNPYAANDYGPYSAPGYGSNVPNGVWANDYEPTATYNENDLQDLDDYVPERHVSNGNGRNKAYDNLQNLLNAEAYLESIPLSVPLQYANRNYGLADDRNKRGIYYNMDNAGENLNKFRRYGDLRLKRDTTKLTPADMLALVALVEAGERARKETDADNAAAVGAAEPYGPKTYENEDLDYVGNVGVPPGNWLDAPALVDYYGMPVNVETMPKYEYLPRQHKYGNGINRFGSSKRYMVKKKRSISPLMNEPMADRGSSYNGEKYY</sequence>
<evidence type="ECO:0000256" key="2">
    <source>
        <dbReference type="SAM" id="SignalP"/>
    </source>
</evidence>
<gene>
    <name evidence="4" type="primary">LOC115630518</name>
</gene>
<accession>A0A6J2U4W9</accession>
<protein>
    <submittedName>
        <fullName evidence="4">Uncharacterized protein LOC115630518</fullName>
    </submittedName>
</protein>
<keyword evidence="3" id="KW-1185">Reference proteome</keyword>
<dbReference type="Proteomes" id="UP000504634">
    <property type="component" value="Unplaced"/>
</dbReference>
<evidence type="ECO:0000313" key="4">
    <source>
        <dbReference type="RefSeq" id="XP_030382980.1"/>
    </source>
</evidence>
<feature type="region of interest" description="Disordered" evidence="1">
    <location>
        <begin position="42"/>
        <end position="108"/>
    </location>
</feature>
<feature type="compositionally biased region" description="Basic and acidic residues" evidence="1">
    <location>
        <begin position="49"/>
        <end position="72"/>
    </location>
</feature>
<dbReference type="AlphaFoldDB" id="A0A6J2U4W9"/>
<name>A0A6J2U4W9_DROLE</name>
<evidence type="ECO:0000256" key="1">
    <source>
        <dbReference type="SAM" id="MobiDB-lite"/>
    </source>
</evidence>
<feature type="chain" id="PRO_5026979935" evidence="2">
    <location>
        <begin position="36"/>
        <end position="427"/>
    </location>
</feature>
<feature type="compositionally biased region" description="Low complexity" evidence="1">
    <location>
        <begin position="92"/>
        <end position="108"/>
    </location>
</feature>
<feature type="signal peptide" evidence="2">
    <location>
        <begin position="1"/>
        <end position="35"/>
    </location>
</feature>
<keyword evidence="2" id="KW-0732">Signal</keyword>
<dbReference type="OrthoDB" id="7730862at2759"/>
<dbReference type="GeneID" id="115630518"/>